<dbReference type="InterPro" id="IPR027396">
    <property type="entry name" value="DsrEFH-like"/>
</dbReference>
<protein>
    <submittedName>
        <fullName evidence="2">Intracellular sulfur oxidation protein, DsrE/DsrF family</fullName>
    </submittedName>
</protein>
<evidence type="ECO:0000313" key="2">
    <source>
        <dbReference type="EMBL" id="SDE40167.1"/>
    </source>
</evidence>
<dbReference type="PANTHER" id="PTHR37691:SF1">
    <property type="entry name" value="BLR3518 PROTEIN"/>
    <property type="match status" value="1"/>
</dbReference>
<organism evidence="2 3">
    <name type="scientific">Kordiimonas lacus</name>
    <dbReference type="NCBI Taxonomy" id="637679"/>
    <lineage>
        <taxon>Bacteria</taxon>
        <taxon>Pseudomonadati</taxon>
        <taxon>Pseudomonadota</taxon>
        <taxon>Alphaproteobacteria</taxon>
        <taxon>Kordiimonadales</taxon>
        <taxon>Kordiimonadaceae</taxon>
        <taxon>Kordiimonas</taxon>
    </lineage>
</organism>
<keyword evidence="1" id="KW-0732">Signal</keyword>
<gene>
    <name evidence="2" type="ORF">SAMN04488071_2853</name>
</gene>
<dbReference type="STRING" id="637679.GCA_001550055_03068"/>
<keyword evidence="3" id="KW-1185">Reference proteome</keyword>
<dbReference type="InterPro" id="IPR003787">
    <property type="entry name" value="Sulphur_relay_DsrE/F-like"/>
</dbReference>
<dbReference type="EMBL" id="FNAK01000006">
    <property type="protein sequence ID" value="SDE40167.1"/>
    <property type="molecule type" value="Genomic_DNA"/>
</dbReference>
<dbReference type="SUPFAM" id="SSF75169">
    <property type="entry name" value="DsrEFH-like"/>
    <property type="match status" value="1"/>
</dbReference>
<sequence length="177" mass="18554">MKQALVGAALLCTGMLCAMPVIADDAEFTKGPLITEYGPVVAVPGATALSADSQFQVAFDVVDKGEQGKVSRRLESAARFLNMHVAAGADPRNIKLAVVIHGKAVFDVTNDEKYGGPNANADLIKTLMAHGVTFHVCGQSAAYQGVKTEDLLPGVEMALSAMTAHALLQQQGYTLNP</sequence>
<dbReference type="AlphaFoldDB" id="A0A1G7CLG2"/>
<dbReference type="RefSeq" id="WP_082714636.1">
    <property type="nucleotide sequence ID" value="NZ_FNAK01000006.1"/>
</dbReference>
<feature type="signal peptide" evidence="1">
    <location>
        <begin position="1"/>
        <end position="23"/>
    </location>
</feature>
<accession>A0A1G7CLG2</accession>
<name>A0A1G7CLG2_9PROT</name>
<feature type="chain" id="PRO_5010296085" evidence="1">
    <location>
        <begin position="24"/>
        <end position="177"/>
    </location>
</feature>
<evidence type="ECO:0000256" key="1">
    <source>
        <dbReference type="SAM" id="SignalP"/>
    </source>
</evidence>
<dbReference type="PANTHER" id="PTHR37691">
    <property type="entry name" value="BLR3518 PROTEIN"/>
    <property type="match status" value="1"/>
</dbReference>
<proteinExistence type="predicted"/>
<dbReference type="Proteomes" id="UP000183685">
    <property type="component" value="Unassembled WGS sequence"/>
</dbReference>
<dbReference type="Gene3D" id="3.40.1260.10">
    <property type="entry name" value="DsrEFH-like"/>
    <property type="match status" value="1"/>
</dbReference>
<reference evidence="2 3" key="1">
    <citation type="submission" date="2016-10" db="EMBL/GenBank/DDBJ databases">
        <authorList>
            <person name="de Groot N.N."/>
        </authorList>
    </citation>
    <scope>NUCLEOTIDE SEQUENCE [LARGE SCALE GENOMIC DNA]</scope>
    <source>
        <strain evidence="2 3">CGMCC 1.9109</strain>
    </source>
</reference>
<evidence type="ECO:0000313" key="3">
    <source>
        <dbReference type="Proteomes" id="UP000183685"/>
    </source>
</evidence>
<dbReference type="Pfam" id="PF02635">
    <property type="entry name" value="DsrE"/>
    <property type="match status" value="1"/>
</dbReference>